<feature type="domain" description="Bacterial alpha-L-rhamnosidase N-terminal" evidence="5">
    <location>
        <begin position="143"/>
        <end position="309"/>
    </location>
</feature>
<dbReference type="PIRSF" id="PIRSF010631">
    <property type="entry name" value="A-rhamnsds"/>
    <property type="match status" value="1"/>
</dbReference>
<proteinExistence type="predicted"/>
<dbReference type="Pfam" id="PF08531">
    <property type="entry name" value="Bac_rhamnosid_N"/>
    <property type="match status" value="1"/>
</dbReference>
<dbReference type="EMBL" id="JAVRFJ010000010">
    <property type="protein sequence ID" value="MDT0568461.1"/>
    <property type="molecule type" value="Genomic_DNA"/>
</dbReference>
<evidence type="ECO:0000256" key="2">
    <source>
        <dbReference type="ARBA" id="ARBA00012652"/>
    </source>
</evidence>
<dbReference type="Gene3D" id="2.60.40.10">
    <property type="entry name" value="Immunoglobulins"/>
    <property type="match status" value="1"/>
</dbReference>
<feature type="domain" description="Alpha-L-rhamnosidase concanavalin-like" evidence="4">
    <location>
        <begin position="320"/>
        <end position="424"/>
    </location>
</feature>
<dbReference type="InterPro" id="IPR035396">
    <property type="entry name" value="Bac_rhamnosid6H"/>
</dbReference>
<organism evidence="8 9">
    <name type="scientific">Streptomyces gottesmaniae</name>
    <dbReference type="NCBI Taxonomy" id="3075518"/>
    <lineage>
        <taxon>Bacteria</taxon>
        <taxon>Bacillati</taxon>
        <taxon>Actinomycetota</taxon>
        <taxon>Actinomycetes</taxon>
        <taxon>Kitasatosporales</taxon>
        <taxon>Streptomycetaceae</taxon>
        <taxon>Streptomyces</taxon>
    </lineage>
</organism>
<evidence type="ECO:0000256" key="1">
    <source>
        <dbReference type="ARBA" id="ARBA00001445"/>
    </source>
</evidence>
<dbReference type="InterPro" id="IPR008928">
    <property type="entry name" value="6-hairpin_glycosidase_sf"/>
</dbReference>
<dbReference type="GO" id="GO:0016787">
    <property type="term" value="F:hydrolase activity"/>
    <property type="evidence" value="ECO:0007669"/>
    <property type="project" value="UniProtKB-KW"/>
</dbReference>
<dbReference type="InterPro" id="IPR013737">
    <property type="entry name" value="Bac_rhamnosid_N"/>
</dbReference>
<dbReference type="Gene3D" id="1.50.10.10">
    <property type="match status" value="1"/>
</dbReference>
<evidence type="ECO:0000313" key="8">
    <source>
        <dbReference type="EMBL" id="MDT0568461.1"/>
    </source>
</evidence>
<comment type="catalytic activity">
    <reaction evidence="1">
        <text>Hydrolysis of terminal non-reducing alpha-L-rhamnose residues in alpha-L-rhamnosides.</text>
        <dbReference type="EC" id="3.2.1.40"/>
    </reaction>
</comment>
<dbReference type="InterPro" id="IPR035398">
    <property type="entry name" value="Bac_rhamnosid_C"/>
</dbReference>
<evidence type="ECO:0000259" key="4">
    <source>
        <dbReference type="Pfam" id="PF05592"/>
    </source>
</evidence>
<dbReference type="Pfam" id="PF05592">
    <property type="entry name" value="Bac_rhamnosid"/>
    <property type="match status" value="1"/>
</dbReference>
<dbReference type="InterPro" id="IPR013783">
    <property type="entry name" value="Ig-like_fold"/>
</dbReference>
<dbReference type="InterPro" id="IPR008902">
    <property type="entry name" value="Rhamnosid_concanavalin"/>
</dbReference>
<dbReference type="Pfam" id="PF17390">
    <property type="entry name" value="Bac_rhamnosid_C"/>
    <property type="match status" value="1"/>
</dbReference>
<evidence type="ECO:0000256" key="3">
    <source>
        <dbReference type="ARBA" id="ARBA00022801"/>
    </source>
</evidence>
<feature type="domain" description="Alpha-L-rhamnosidase C-terminal" evidence="7">
    <location>
        <begin position="789"/>
        <end position="851"/>
    </location>
</feature>
<evidence type="ECO:0000259" key="7">
    <source>
        <dbReference type="Pfam" id="PF17390"/>
    </source>
</evidence>
<dbReference type="SUPFAM" id="SSF48208">
    <property type="entry name" value="Six-hairpin glycosidases"/>
    <property type="match status" value="1"/>
</dbReference>
<protein>
    <recommendedName>
        <fullName evidence="2">alpha-L-rhamnosidase</fullName>
        <ecNumber evidence="2">3.2.1.40</ecNumber>
    </recommendedName>
</protein>
<dbReference type="Gene3D" id="2.60.420.10">
    <property type="entry name" value="Maltose phosphorylase, domain 3"/>
    <property type="match status" value="1"/>
</dbReference>
<dbReference type="Pfam" id="PF25788">
    <property type="entry name" value="Ig_Rha78A_N"/>
    <property type="match status" value="1"/>
</dbReference>
<accession>A0ABU2YWY2</accession>
<sequence>MTEQTTTDAPHRLRFEHLDDAVLGAGVARPRLSWQLPVGATRQTAYEIAAGDWSTGVVRSAERVLVPYTGPEPATRGRVEWRVRVWTDLGESDWSASAFWEMGLLQRSDWSASWIRPHELDVPEPGYRPVYALHSDVELTGPIALARAYVTAHGIYELVVNGQRIGDQELTPGFTAYRSNLQVQTYDLTTALHEGANDLGAFLSDGWYRGLFGYSRTYDNFGDRTALLAQFEVTYADGSTTVVGSGLGWGSTISNSTEADLLDGQRVVQRLGGFRWDRRDWQPVLEPTDPLCADWSRLCATPAPPVRRVRSITPASVTTLEGGRHIVDLGENTNGWIHLDELRPGSEIVLTHGEALDADGDVTTDHLRPDADSPTPSPFNQIDSVVSVGDGQAFEPRHTTHGFQYVAVDGLPGPLGTADLHGVEVRTDLRPTGTFHCSDRRVELLHEAAVRSWRTNACDVPTDCPQRERAGWTGDYQVFVSTAAFLDDIAGFTDKWLKDLASDQVPNGMVRNYVPSPEAAVGGVEGSSGWGDAAVSVPWQMWQSYRDREVLARQYPSAVAWLEFVKTTARTARAPERIEANPEAPEHEQFLWDTGFHWGEWLEPGVEIALFEGEHSIVATAYFANSARLLAKTAEVLGKAEDAARWTELAANVEHAWATEFIGADGRLARDSQATYVRALRFGLIPEHLVPSAVEHLVELIRAEGTHLSTGFLSTGMLLPVLADNGRADVAFDLLFQDTSPSWLTMIDRGATTIWEHWDGIDAKGTPSGSLNHYSKGAVIGFLHQYVAGLRPLESHPGYERFAVEPVLDHRLDWARATLETPFGLASSSWRREDGAVRFEVVVPADTECEFRVGEPVVLGPGTHVITF</sequence>
<dbReference type="RefSeq" id="WP_033531143.1">
    <property type="nucleotide sequence ID" value="NZ_JAVRFJ010000010.1"/>
</dbReference>
<evidence type="ECO:0000259" key="5">
    <source>
        <dbReference type="Pfam" id="PF08531"/>
    </source>
</evidence>
<dbReference type="Proteomes" id="UP001180737">
    <property type="component" value="Unassembled WGS sequence"/>
</dbReference>
<reference evidence="8" key="1">
    <citation type="submission" date="2024-05" db="EMBL/GenBank/DDBJ databases">
        <title>30 novel species of actinomycetes from the DSMZ collection.</title>
        <authorList>
            <person name="Nouioui I."/>
        </authorList>
    </citation>
    <scope>NUCLEOTIDE SEQUENCE</scope>
    <source>
        <strain evidence="8">DSM 3412</strain>
    </source>
</reference>
<name>A0ABU2YWY2_9ACTN</name>
<dbReference type="PANTHER" id="PTHR33307">
    <property type="entry name" value="ALPHA-RHAMNOSIDASE (EUROFUNG)"/>
    <property type="match status" value="1"/>
</dbReference>
<dbReference type="Pfam" id="PF17389">
    <property type="entry name" value="Bac_rhamnosid6H"/>
    <property type="match status" value="1"/>
</dbReference>
<evidence type="ECO:0000259" key="6">
    <source>
        <dbReference type="Pfam" id="PF17389"/>
    </source>
</evidence>
<dbReference type="EC" id="3.2.1.40" evidence="2"/>
<keyword evidence="9" id="KW-1185">Reference proteome</keyword>
<dbReference type="InterPro" id="IPR016007">
    <property type="entry name" value="Alpha_rhamnosid"/>
</dbReference>
<comment type="caution">
    <text evidence="8">The sequence shown here is derived from an EMBL/GenBank/DDBJ whole genome shotgun (WGS) entry which is preliminary data.</text>
</comment>
<dbReference type="PANTHER" id="PTHR33307:SF6">
    <property type="entry name" value="ALPHA-RHAMNOSIDASE (EUROFUNG)-RELATED"/>
    <property type="match status" value="1"/>
</dbReference>
<evidence type="ECO:0000313" key="9">
    <source>
        <dbReference type="Proteomes" id="UP001180737"/>
    </source>
</evidence>
<keyword evidence="3 8" id="KW-0378">Hydrolase</keyword>
<gene>
    <name evidence="8" type="ORF">RM704_13435</name>
</gene>
<dbReference type="InterPro" id="IPR012341">
    <property type="entry name" value="6hp_glycosidase-like_sf"/>
</dbReference>
<dbReference type="Gene3D" id="2.60.120.260">
    <property type="entry name" value="Galactose-binding domain-like"/>
    <property type="match status" value="2"/>
</dbReference>
<feature type="domain" description="Alpha-L-rhamnosidase six-hairpin glycosidase" evidence="6">
    <location>
        <begin position="432"/>
        <end position="787"/>
    </location>
</feature>